<dbReference type="Pfam" id="PF02630">
    <property type="entry name" value="SCO1-SenC"/>
    <property type="match status" value="1"/>
</dbReference>
<dbReference type="SUPFAM" id="SSF52833">
    <property type="entry name" value="Thioredoxin-like"/>
    <property type="match status" value="1"/>
</dbReference>
<dbReference type="CDD" id="cd02968">
    <property type="entry name" value="SCO"/>
    <property type="match status" value="1"/>
</dbReference>
<protein>
    <submittedName>
        <fullName evidence="5">SCO family protein</fullName>
    </submittedName>
</protein>
<keyword evidence="3" id="KW-1015">Disulfide bond</keyword>
<evidence type="ECO:0000256" key="2">
    <source>
        <dbReference type="PIRSR" id="PIRSR603782-1"/>
    </source>
</evidence>
<accession>A0A7W2F9U0</accession>
<dbReference type="RefSeq" id="WP_182153617.1">
    <property type="nucleotide sequence ID" value="NZ_JACEZU010000005.1"/>
</dbReference>
<dbReference type="InterPro" id="IPR003782">
    <property type="entry name" value="SCO1/SenC"/>
</dbReference>
<organism evidence="5 6">
    <name type="scientific">Rugamonas apoptosis</name>
    <dbReference type="NCBI Taxonomy" id="2758570"/>
    <lineage>
        <taxon>Bacteria</taxon>
        <taxon>Pseudomonadati</taxon>
        <taxon>Pseudomonadota</taxon>
        <taxon>Betaproteobacteria</taxon>
        <taxon>Burkholderiales</taxon>
        <taxon>Oxalobacteraceae</taxon>
        <taxon>Telluria group</taxon>
        <taxon>Rugamonas</taxon>
    </lineage>
</organism>
<sequence length="209" mass="22802">MIQTVRPHLSALLLSSLCALALPAWATDAPAAPAAALPSTSLYQLPATLNNQDGKPFKLRDLRGHPVLVSMFYNSCEFVCPMLIDTMRQTQQALDPATRERLSMLLITFDPARDDIKALKTVARQRELDPAHWSVARTDAASVRKIAATLDIQYRRLESGEYNHTTVLVLLDGDGRVLGRTLKIGAVDPAFVQLIRDTAAAATAKSAAR</sequence>
<gene>
    <name evidence="5" type="ORF">H3H39_12030</name>
</gene>
<feature type="signal peptide" evidence="4">
    <location>
        <begin position="1"/>
        <end position="26"/>
    </location>
</feature>
<feature type="chain" id="PRO_5030712832" evidence="4">
    <location>
        <begin position="27"/>
        <end position="209"/>
    </location>
</feature>
<dbReference type="Gene3D" id="3.40.30.10">
    <property type="entry name" value="Glutaredoxin"/>
    <property type="match status" value="1"/>
</dbReference>
<keyword evidence="4" id="KW-0732">Signal</keyword>
<dbReference type="PANTHER" id="PTHR12151">
    <property type="entry name" value="ELECTRON TRANSPORT PROTIN SCO1/SENC FAMILY MEMBER"/>
    <property type="match status" value="1"/>
</dbReference>
<evidence type="ECO:0000313" key="6">
    <source>
        <dbReference type="Proteomes" id="UP000573499"/>
    </source>
</evidence>
<feature type="binding site" evidence="2">
    <location>
        <position position="80"/>
    </location>
    <ligand>
        <name>Cu cation</name>
        <dbReference type="ChEBI" id="CHEBI:23378"/>
    </ligand>
</feature>
<feature type="binding site" evidence="2">
    <location>
        <position position="76"/>
    </location>
    <ligand>
        <name>Cu cation</name>
        <dbReference type="ChEBI" id="CHEBI:23378"/>
    </ligand>
</feature>
<dbReference type="AlphaFoldDB" id="A0A7W2F9U0"/>
<dbReference type="InterPro" id="IPR036249">
    <property type="entry name" value="Thioredoxin-like_sf"/>
</dbReference>
<evidence type="ECO:0000256" key="4">
    <source>
        <dbReference type="SAM" id="SignalP"/>
    </source>
</evidence>
<feature type="disulfide bond" description="Redox-active" evidence="3">
    <location>
        <begin position="76"/>
        <end position="80"/>
    </location>
</feature>
<feature type="binding site" evidence="2">
    <location>
        <position position="164"/>
    </location>
    <ligand>
        <name>Cu cation</name>
        <dbReference type="ChEBI" id="CHEBI:23378"/>
    </ligand>
</feature>
<comment type="caution">
    <text evidence="5">The sequence shown here is derived from an EMBL/GenBank/DDBJ whole genome shotgun (WGS) entry which is preliminary data.</text>
</comment>
<dbReference type="GO" id="GO:0046872">
    <property type="term" value="F:metal ion binding"/>
    <property type="evidence" value="ECO:0007669"/>
    <property type="project" value="UniProtKB-KW"/>
</dbReference>
<keyword evidence="6" id="KW-1185">Reference proteome</keyword>
<name>A0A7W2F9U0_9BURK</name>
<proteinExistence type="inferred from homology"/>
<dbReference type="Proteomes" id="UP000573499">
    <property type="component" value="Unassembled WGS sequence"/>
</dbReference>
<reference evidence="5 6" key="1">
    <citation type="submission" date="2020-07" db="EMBL/GenBank/DDBJ databases">
        <title>Novel species isolated from subtropical streams in China.</title>
        <authorList>
            <person name="Lu H."/>
        </authorList>
    </citation>
    <scope>NUCLEOTIDE SEQUENCE [LARGE SCALE GENOMIC DNA]</scope>
    <source>
        <strain evidence="5 6">LX47W</strain>
    </source>
</reference>
<dbReference type="PANTHER" id="PTHR12151:SF25">
    <property type="entry name" value="LINALOOL DEHYDRATASE_ISOMERASE DOMAIN-CONTAINING PROTEIN"/>
    <property type="match status" value="1"/>
</dbReference>
<evidence type="ECO:0000256" key="3">
    <source>
        <dbReference type="PIRSR" id="PIRSR603782-2"/>
    </source>
</evidence>
<evidence type="ECO:0000313" key="5">
    <source>
        <dbReference type="EMBL" id="MBA5687775.1"/>
    </source>
</evidence>
<dbReference type="EMBL" id="JACEZU010000005">
    <property type="protein sequence ID" value="MBA5687775.1"/>
    <property type="molecule type" value="Genomic_DNA"/>
</dbReference>
<evidence type="ECO:0000256" key="1">
    <source>
        <dbReference type="ARBA" id="ARBA00010996"/>
    </source>
</evidence>
<keyword evidence="2" id="KW-0479">Metal-binding</keyword>
<keyword evidence="2" id="KW-0186">Copper</keyword>
<comment type="similarity">
    <text evidence="1">Belongs to the SCO1/2 family.</text>
</comment>